<dbReference type="Proteomes" id="UP000054270">
    <property type="component" value="Unassembled WGS sequence"/>
</dbReference>
<dbReference type="EMBL" id="KN817543">
    <property type="protein sequence ID" value="KJA23475.1"/>
    <property type="molecule type" value="Genomic_DNA"/>
</dbReference>
<dbReference type="InterPro" id="IPR040976">
    <property type="entry name" value="Pkinase_fungal"/>
</dbReference>
<evidence type="ECO:0000313" key="3">
    <source>
        <dbReference type="EMBL" id="KJA23475.1"/>
    </source>
</evidence>
<proteinExistence type="predicted"/>
<dbReference type="AlphaFoldDB" id="A0A0D2PVA2"/>
<dbReference type="OMA" id="GPPEMES"/>
<feature type="domain" description="Fungal-type protein kinase" evidence="2">
    <location>
        <begin position="150"/>
        <end position="297"/>
    </location>
</feature>
<dbReference type="PANTHER" id="PTHR38248">
    <property type="entry name" value="FUNK1 6"/>
    <property type="match status" value="1"/>
</dbReference>
<reference evidence="4" key="1">
    <citation type="submission" date="2014-04" db="EMBL/GenBank/DDBJ databases">
        <title>Evolutionary Origins and Diversification of the Mycorrhizal Mutualists.</title>
        <authorList>
            <consortium name="DOE Joint Genome Institute"/>
            <consortium name="Mycorrhizal Genomics Consortium"/>
            <person name="Kohler A."/>
            <person name="Kuo A."/>
            <person name="Nagy L.G."/>
            <person name="Floudas D."/>
            <person name="Copeland A."/>
            <person name="Barry K.W."/>
            <person name="Cichocki N."/>
            <person name="Veneault-Fourrey C."/>
            <person name="LaButti K."/>
            <person name="Lindquist E.A."/>
            <person name="Lipzen A."/>
            <person name="Lundell T."/>
            <person name="Morin E."/>
            <person name="Murat C."/>
            <person name="Riley R."/>
            <person name="Ohm R."/>
            <person name="Sun H."/>
            <person name="Tunlid A."/>
            <person name="Henrissat B."/>
            <person name="Grigoriev I.V."/>
            <person name="Hibbett D.S."/>
            <person name="Martin F."/>
        </authorList>
    </citation>
    <scope>NUCLEOTIDE SEQUENCE [LARGE SCALE GENOMIC DNA]</scope>
    <source>
        <strain evidence="4">FD-334 SS-4</strain>
    </source>
</reference>
<feature type="compositionally biased region" description="Polar residues" evidence="1">
    <location>
        <begin position="643"/>
        <end position="656"/>
    </location>
</feature>
<accession>A0A0D2PVA2</accession>
<name>A0A0D2PVA2_HYPSF</name>
<dbReference type="PANTHER" id="PTHR38248:SF2">
    <property type="entry name" value="FUNK1 11"/>
    <property type="match status" value="1"/>
</dbReference>
<dbReference type="Gene3D" id="1.10.510.10">
    <property type="entry name" value="Transferase(Phosphotransferase) domain 1"/>
    <property type="match status" value="1"/>
</dbReference>
<dbReference type="InterPro" id="IPR011009">
    <property type="entry name" value="Kinase-like_dom_sf"/>
</dbReference>
<evidence type="ECO:0000256" key="1">
    <source>
        <dbReference type="SAM" id="MobiDB-lite"/>
    </source>
</evidence>
<dbReference type="OrthoDB" id="2747778at2759"/>
<evidence type="ECO:0000259" key="2">
    <source>
        <dbReference type="Pfam" id="PF17667"/>
    </source>
</evidence>
<protein>
    <recommendedName>
        <fullName evidence="2">Fungal-type protein kinase domain-containing protein</fullName>
    </recommendedName>
</protein>
<dbReference type="SUPFAM" id="SSF56112">
    <property type="entry name" value="Protein kinase-like (PK-like)"/>
    <property type="match status" value="1"/>
</dbReference>
<dbReference type="STRING" id="945553.A0A0D2PVA2"/>
<sequence>MRSASSQGSEHGYPTVRDHTSDIDAELASCSYEDKGPADRAFHNIAPDGAIEDFIKKCDLYNRRTKQWKIPQDTTLPEGSLYGSYVDICNKVINHFGLSEKRVAIDTHGKNMPHKEILDLSTSPDICFQALVPDKKSRDNFPYVGPEVAPSYRMTVTPFEIKTESAFSVKGNINQIAVYARQIFRQQANRHLVNVFTGSPSEVRLHVFARDGLHYSLPVNIHKDPKTFVKFILGASSDKPEFVGFDQSVYWKNGDRFIEMRDAETRITTTYRLVNAELVFNQRAIRGRGTRCCLVKIADVGLDGVGRMKAFEDEISFVSKLRGLPKRLPSHLKQVFRDRILSRMLLYCHGRSIEAFQTRLQLLYAYRDAICGHQNLWNNNILHRDINVNNILLGSDPLKEKNSGLVIDLDLAIRIDRDESAYGFDFKTGTRAFQSMNILQSYNPATAAECKPHDYMDDLESFFYVLCWISCGFAGPGRKLAEFPMRLSKWESTNPGDAIDAKMSAITFFFKTTYRATPYFGPVFDTLMRQLSGFFADVYRKRVDSEGKPVPTLMELMPTSTASYNTVLGYVDEAIKALESGPPEMESKHIPDPAQTPTVGNFAVPALPPPGRRRQGKRRSDNADDDDLSGSSMKKRKHRYETRASQAYSLSTSYGTSEDVEEQASR</sequence>
<gene>
    <name evidence="3" type="ORF">HYPSUDRAFT_39936</name>
</gene>
<evidence type="ECO:0000313" key="4">
    <source>
        <dbReference type="Proteomes" id="UP000054270"/>
    </source>
</evidence>
<dbReference type="Pfam" id="PF17667">
    <property type="entry name" value="Pkinase_fungal"/>
    <property type="match status" value="2"/>
</dbReference>
<feature type="region of interest" description="Disordered" evidence="1">
    <location>
        <begin position="581"/>
        <end position="666"/>
    </location>
</feature>
<feature type="domain" description="Fungal-type protein kinase" evidence="2">
    <location>
        <begin position="331"/>
        <end position="469"/>
    </location>
</feature>
<keyword evidence="4" id="KW-1185">Reference proteome</keyword>
<organism evidence="3 4">
    <name type="scientific">Hypholoma sublateritium (strain FD-334 SS-4)</name>
    <dbReference type="NCBI Taxonomy" id="945553"/>
    <lineage>
        <taxon>Eukaryota</taxon>
        <taxon>Fungi</taxon>
        <taxon>Dikarya</taxon>
        <taxon>Basidiomycota</taxon>
        <taxon>Agaricomycotina</taxon>
        <taxon>Agaricomycetes</taxon>
        <taxon>Agaricomycetidae</taxon>
        <taxon>Agaricales</taxon>
        <taxon>Agaricineae</taxon>
        <taxon>Strophariaceae</taxon>
        <taxon>Hypholoma</taxon>
    </lineage>
</organism>